<organism evidence="2">
    <name type="scientific">Hexamita inflata</name>
    <dbReference type="NCBI Taxonomy" id="28002"/>
    <lineage>
        <taxon>Eukaryota</taxon>
        <taxon>Metamonada</taxon>
        <taxon>Diplomonadida</taxon>
        <taxon>Hexamitidae</taxon>
        <taxon>Hexamitinae</taxon>
        <taxon>Hexamita</taxon>
    </lineage>
</organism>
<dbReference type="Proteomes" id="UP001642409">
    <property type="component" value="Unassembled WGS sequence"/>
</dbReference>
<dbReference type="Pfam" id="PF07002">
    <property type="entry name" value="Copine"/>
    <property type="match status" value="1"/>
</dbReference>
<gene>
    <name evidence="3" type="ORF">HINF_LOCUS45144</name>
    <name evidence="2" type="ORF">HINF_LOCUS49310</name>
</gene>
<reference evidence="2" key="1">
    <citation type="submission" date="2023-06" db="EMBL/GenBank/DDBJ databases">
        <authorList>
            <person name="Kurt Z."/>
        </authorList>
    </citation>
    <scope>NUCLEOTIDE SEQUENCE</scope>
</reference>
<dbReference type="EMBL" id="CATOUU010000942">
    <property type="protein sequence ID" value="CAI9961665.1"/>
    <property type="molecule type" value="Genomic_DNA"/>
</dbReference>
<dbReference type="InterPro" id="IPR002035">
    <property type="entry name" value="VWF_A"/>
</dbReference>
<dbReference type="InterPro" id="IPR052079">
    <property type="entry name" value="E3_ligase/Copine_domain"/>
</dbReference>
<sequence>MKSSQVQEAQINTFSQLVRQIRAGNVPWMRMMIAFDFSLSNTWAGPVYDLNLHDISQLDQNQYIRVLDGIRGMANRFVQNGHIPAYRFGCAQSEDFDCLPLCHPNPNALFEGFDALQAGYVHAVQTVKLFGPTQLAPVIQQAIKVSAESNHKELLLCVIITDGDSEDIMLDAQALVAASKYPICFVGVGLGKGPFTDLEKFDDLKDRKFDNFQFVNYNEIVGQSNIHCERPDLVLALAMFKEIPAAVQKMRKAGIIEK</sequence>
<dbReference type="SUPFAM" id="SSF53300">
    <property type="entry name" value="vWA-like"/>
    <property type="match status" value="1"/>
</dbReference>
<comment type="caution">
    <text evidence="2">The sequence shown here is derived from an EMBL/GenBank/DDBJ whole genome shotgun (WGS) entry which is preliminary data.</text>
</comment>
<dbReference type="EMBL" id="CAXDID020000194">
    <property type="protein sequence ID" value="CAL6053042.1"/>
    <property type="molecule type" value="Genomic_DNA"/>
</dbReference>
<feature type="domain" description="VWFA" evidence="1">
    <location>
        <begin position="28"/>
        <end position="225"/>
    </location>
</feature>
<name>A0AA86QNA0_9EUKA</name>
<dbReference type="InterPro" id="IPR036465">
    <property type="entry name" value="vWFA_dom_sf"/>
</dbReference>
<dbReference type="PANTHER" id="PTHR45751">
    <property type="entry name" value="COPINE FAMILY PROTEIN 1"/>
    <property type="match status" value="1"/>
</dbReference>
<keyword evidence="4" id="KW-1185">Reference proteome</keyword>
<protein>
    <submittedName>
        <fullName evidence="2">Copine I</fullName>
    </submittedName>
    <submittedName>
        <fullName evidence="3">Copine_I</fullName>
    </submittedName>
</protein>
<evidence type="ECO:0000313" key="2">
    <source>
        <dbReference type="EMBL" id="CAI9961665.1"/>
    </source>
</evidence>
<accession>A0AA86QNA0</accession>
<evidence type="ECO:0000313" key="4">
    <source>
        <dbReference type="Proteomes" id="UP001642409"/>
    </source>
</evidence>
<dbReference type="InterPro" id="IPR010734">
    <property type="entry name" value="Copine_C"/>
</dbReference>
<reference evidence="3 4" key="2">
    <citation type="submission" date="2024-07" db="EMBL/GenBank/DDBJ databases">
        <authorList>
            <person name="Akdeniz Z."/>
        </authorList>
    </citation>
    <scope>NUCLEOTIDE SEQUENCE [LARGE SCALE GENOMIC DNA]</scope>
</reference>
<dbReference type="AlphaFoldDB" id="A0AA86QNA0"/>
<dbReference type="PANTHER" id="PTHR45751:SF11">
    <property type="entry name" value="COPINE FAMILY PROTEIN 2"/>
    <property type="match status" value="1"/>
</dbReference>
<dbReference type="SMART" id="SM00327">
    <property type="entry name" value="VWA"/>
    <property type="match status" value="1"/>
</dbReference>
<evidence type="ECO:0000313" key="3">
    <source>
        <dbReference type="EMBL" id="CAL6053042.1"/>
    </source>
</evidence>
<evidence type="ECO:0000259" key="1">
    <source>
        <dbReference type="SMART" id="SM00327"/>
    </source>
</evidence>
<dbReference type="GO" id="GO:0005634">
    <property type="term" value="C:nucleus"/>
    <property type="evidence" value="ECO:0007669"/>
    <property type="project" value="TreeGrafter"/>
</dbReference>
<dbReference type="GO" id="GO:0016567">
    <property type="term" value="P:protein ubiquitination"/>
    <property type="evidence" value="ECO:0007669"/>
    <property type="project" value="TreeGrafter"/>
</dbReference>
<proteinExistence type="predicted"/>
<dbReference type="GO" id="GO:0004842">
    <property type="term" value="F:ubiquitin-protein transferase activity"/>
    <property type="evidence" value="ECO:0007669"/>
    <property type="project" value="TreeGrafter"/>
</dbReference>